<dbReference type="AlphaFoldDB" id="A0A6D2IXG2"/>
<accession>A0A6D2IXG2</accession>
<dbReference type="EMBL" id="CACVBM020001163">
    <property type="protein sequence ID" value="CAA7036384.1"/>
    <property type="molecule type" value="Genomic_DNA"/>
</dbReference>
<keyword evidence="3" id="KW-1185">Reference proteome</keyword>
<evidence type="ECO:0000313" key="2">
    <source>
        <dbReference type="EMBL" id="CAA7036384.1"/>
    </source>
</evidence>
<organism evidence="1 3">
    <name type="scientific">Microthlaspi erraticum</name>
    <dbReference type="NCBI Taxonomy" id="1685480"/>
    <lineage>
        <taxon>Eukaryota</taxon>
        <taxon>Viridiplantae</taxon>
        <taxon>Streptophyta</taxon>
        <taxon>Embryophyta</taxon>
        <taxon>Tracheophyta</taxon>
        <taxon>Spermatophyta</taxon>
        <taxon>Magnoliopsida</taxon>
        <taxon>eudicotyledons</taxon>
        <taxon>Gunneridae</taxon>
        <taxon>Pentapetalae</taxon>
        <taxon>rosids</taxon>
        <taxon>malvids</taxon>
        <taxon>Brassicales</taxon>
        <taxon>Brassicaceae</taxon>
        <taxon>Coluteocarpeae</taxon>
        <taxon>Microthlaspi</taxon>
    </lineage>
</organism>
<reference evidence="1 3" key="1">
    <citation type="submission" date="2020-01" db="EMBL/GenBank/DDBJ databases">
        <authorList>
            <person name="Mishra B."/>
        </authorList>
    </citation>
    <scope>NUCLEOTIDE SEQUENCE [LARGE SCALE GENOMIC DNA]</scope>
</reference>
<evidence type="ECO:0000313" key="3">
    <source>
        <dbReference type="Proteomes" id="UP000467841"/>
    </source>
</evidence>
<gene>
    <name evidence="1" type="ORF">MERR_LOCUS22539</name>
    <name evidence="2" type="ORF">MERR_LOCUS23619</name>
</gene>
<evidence type="ECO:0000313" key="1">
    <source>
        <dbReference type="EMBL" id="CAA7035304.1"/>
    </source>
</evidence>
<dbReference type="EMBL" id="CACVBM020001155">
    <property type="protein sequence ID" value="CAA7035304.1"/>
    <property type="molecule type" value="Genomic_DNA"/>
</dbReference>
<proteinExistence type="predicted"/>
<dbReference type="Proteomes" id="UP000467841">
    <property type="component" value="Unassembled WGS sequence"/>
</dbReference>
<name>A0A6D2IXG2_9BRAS</name>
<sequence length="162" mass="17136">MLSVPIIAGSSIAPDQAKSTKVNPPQILVSQANYTNVGDSLISAAKPVLEETSIDIAPPTVQTSNIILDYSESPPLETTQLALNSDSPNTIVTVQLESKQPELYLGDNKFASLVSSDVMDLMTPPGKRILRDRPVKPSIKASIWQVKGGGRGNRGRGRGGSG</sequence>
<protein>
    <submittedName>
        <fullName evidence="1">Uncharacterized protein</fullName>
    </submittedName>
</protein>